<evidence type="ECO:0000313" key="3">
    <source>
        <dbReference type="Proteomes" id="UP000596427"/>
    </source>
</evidence>
<feature type="signal peptide" evidence="1">
    <location>
        <begin position="1"/>
        <end position="22"/>
    </location>
</feature>
<dbReference type="RefSeq" id="WP_203195204.1">
    <property type="nucleotide sequence ID" value="NZ_CP063362.1"/>
</dbReference>
<evidence type="ECO:0008006" key="4">
    <source>
        <dbReference type="Google" id="ProtNLM"/>
    </source>
</evidence>
<name>A0A974SJZ0_9HYPH</name>
<feature type="chain" id="PRO_5037653285" description="CARDB domain-containing protein" evidence="1">
    <location>
        <begin position="23"/>
        <end position="114"/>
    </location>
</feature>
<dbReference type="KEGG" id="xdi:EZH22_08295"/>
<gene>
    <name evidence="2" type="ORF">EZH22_08295</name>
</gene>
<evidence type="ECO:0000256" key="1">
    <source>
        <dbReference type="SAM" id="SignalP"/>
    </source>
</evidence>
<reference evidence="2 3" key="1">
    <citation type="submission" date="2020-10" db="EMBL/GenBank/DDBJ databases">
        <title>Degradation of 1,4-Dioxane by Xanthobacter sp. YN2, via a Novel Group-2 Soluble Di-Iron Monooxygenase.</title>
        <authorList>
            <person name="Ma F."/>
            <person name="Wang Y."/>
            <person name="Yang J."/>
            <person name="Guo H."/>
            <person name="Su D."/>
            <person name="Yu L."/>
        </authorList>
    </citation>
    <scope>NUCLEOTIDE SEQUENCE [LARGE SCALE GENOMIC DNA]</scope>
    <source>
        <strain evidence="2 3">YN2</strain>
    </source>
</reference>
<proteinExistence type="predicted"/>
<protein>
    <recommendedName>
        <fullName evidence="4">CARDB domain-containing protein</fullName>
    </recommendedName>
</protein>
<dbReference type="EMBL" id="CP063362">
    <property type="protein sequence ID" value="QRG08290.1"/>
    <property type="molecule type" value="Genomic_DNA"/>
</dbReference>
<keyword evidence="3" id="KW-1185">Reference proteome</keyword>
<sequence length="114" mass="11377">MKPFSVALFAVLLAGAALPASAQTQTQAPGLVLSTGKVFTDAAGAYISVSVKNAGTATVAEAYVACEFFAGNRTLGKAATTVFSIVGGMTGSDQVRMLGASRATRAACAITGQK</sequence>
<dbReference type="AlphaFoldDB" id="A0A974SJZ0"/>
<accession>A0A974SJZ0</accession>
<organism evidence="2 3">
    <name type="scientific">Xanthobacter dioxanivorans</name>
    <dbReference type="NCBI Taxonomy" id="2528964"/>
    <lineage>
        <taxon>Bacteria</taxon>
        <taxon>Pseudomonadati</taxon>
        <taxon>Pseudomonadota</taxon>
        <taxon>Alphaproteobacteria</taxon>
        <taxon>Hyphomicrobiales</taxon>
        <taxon>Xanthobacteraceae</taxon>
        <taxon>Xanthobacter</taxon>
    </lineage>
</organism>
<dbReference type="Proteomes" id="UP000596427">
    <property type="component" value="Chromosome"/>
</dbReference>
<evidence type="ECO:0000313" key="2">
    <source>
        <dbReference type="EMBL" id="QRG08290.1"/>
    </source>
</evidence>
<keyword evidence="1" id="KW-0732">Signal</keyword>